<dbReference type="STRING" id="1802485.A2V97_00060"/>
<dbReference type="EMBL" id="MGFX01000007">
    <property type="protein sequence ID" value="OGM15127.1"/>
    <property type="molecule type" value="Genomic_DNA"/>
</dbReference>
<comment type="caution">
    <text evidence="1">The sequence shown here is derived from an EMBL/GenBank/DDBJ whole genome shotgun (WGS) entry which is preliminary data.</text>
</comment>
<dbReference type="Gene3D" id="2.40.30.10">
    <property type="entry name" value="Translation factors"/>
    <property type="match status" value="1"/>
</dbReference>
<sequence>MKNLADYKVGKITHYYDKIGVAVLELSGDLAVGDKIKFSRGGEDLFTQTVSSMQVEHEKKESAKKGEIVGLKVDSEVKEGAEVYKES</sequence>
<dbReference type="SUPFAM" id="SSF50447">
    <property type="entry name" value="Translation proteins"/>
    <property type="match status" value="1"/>
</dbReference>
<evidence type="ECO:0008006" key="3">
    <source>
        <dbReference type="Google" id="ProtNLM"/>
    </source>
</evidence>
<organism evidence="1 2">
    <name type="scientific">Candidatus Woesebacteria bacterium RBG_16_42_24</name>
    <dbReference type="NCBI Taxonomy" id="1802485"/>
    <lineage>
        <taxon>Bacteria</taxon>
        <taxon>Candidatus Woeseibacteriota</taxon>
    </lineage>
</organism>
<dbReference type="Proteomes" id="UP000177382">
    <property type="component" value="Unassembled WGS sequence"/>
</dbReference>
<dbReference type="AlphaFoldDB" id="A0A1F7XJD3"/>
<proteinExistence type="predicted"/>
<name>A0A1F7XJD3_9BACT</name>
<dbReference type="InterPro" id="IPR009000">
    <property type="entry name" value="Transl_B-barrel_sf"/>
</dbReference>
<reference evidence="1 2" key="1">
    <citation type="journal article" date="2016" name="Nat. Commun.">
        <title>Thousands of microbial genomes shed light on interconnected biogeochemical processes in an aquifer system.</title>
        <authorList>
            <person name="Anantharaman K."/>
            <person name="Brown C.T."/>
            <person name="Hug L.A."/>
            <person name="Sharon I."/>
            <person name="Castelle C.J."/>
            <person name="Probst A.J."/>
            <person name="Thomas B.C."/>
            <person name="Singh A."/>
            <person name="Wilkins M.J."/>
            <person name="Karaoz U."/>
            <person name="Brodie E.L."/>
            <person name="Williams K.H."/>
            <person name="Hubbard S.S."/>
            <person name="Banfield J.F."/>
        </authorList>
    </citation>
    <scope>NUCLEOTIDE SEQUENCE [LARGE SCALE GENOMIC DNA]</scope>
</reference>
<gene>
    <name evidence="1" type="ORF">A2V97_00060</name>
</gene>
<accession>A0A1F7XJD3</accession>
<protein>
    <recommendedName>
        <fullName evidence="3">Peptidase family U32 C-terminal domain-containing protein</fullName>
    </recommendedName>
</protein>
<evidence type="ECO:0000313" key="2">
    <source>
        <dbReference type="Proteomes" id="UP000177382"/>
    </source>
</evidence>
<evidence type="ECO:0000313" key="1">
    <source>
        <dbReference type="EMBL" id="OGM15127.1"/>
    </source>
</evidence>